<protein>
    <submittedName>
        <fullName evidence="2">Uncharacterized protein</fullName>
    </submittedName>
</protein>
<gene>
    <name evidence="2" type="ORF">CYCCA115_LOCUS22511</name>
</gene>
<evidence type="ECO:0000313" key="2">
    <source>
        <dbReference type="EMBL" id="CAJ1966925.1"/>
    </source>
</evidence>
<feature type="region of interest" description="Disordered" evidence="1">
    <location>
        <begin position="95"/>
        <end position="121"/>
    </location>
</feature>
<feature type="compositionally biased region" description="Polar residues" evidence="1">
    <location>
        <begin position="285"/>
        <end position="299"/>
    </location>
</feature>
<feature type="region of interest" description="Disordered" evidence="1">
    <location>
        <begin position="285"/>
        <end position="318"/>
    </location>
</feature>
<dbReference type="EMBL" id="CAKOGP040002313">
    <property type="protein sequence ID" value="CAJ1966925.1"/>
    <property type="molecule type" value="Genomic_DNA"/>
</dbReference>
<comment type="caution">
    <text evidence="2">The sequence shown here is derived from an EMBL/GenBank/DDBJ whole genome shotgun (WGS) entry which is preliminary data.</text>
</comment>
<feature type="compositionally biased region" description="Basic residues" evidence="1">
    <location>
        <begin position="307"/>
        <end position="318"/>
    </location>
</feature>
<reference evidence="2" key="1">
    <citation type="submission" date="2023-08" db="EMBL/GenBank/DDBJ databases">
        <authorList>
            <person name="Audoor S."/>
            <person name="Bilcke G."/>
        </authorList>
    </citation>
    <scope>NUCLEOTIDE SEQUENCE</scope>
</reference>
<evidence type="ECO:0000313" key="3">
    <source>
        <dbReference type="Proteomes" id="UP001295423"/>
    </source>
</evidence>
<accession>A0AAD2GA90</accession>
<sequence>MKFGNRFKKQQPLISDDIYLGGSDSINTERARVVPSPVGWDHQNDEGSPSKKGLHVLKKLNCGAAMNKDRYEDNHYPGFNPQHTYRPTYVTPPVVQESSSHRKEHTQQSALRKINKNRKDTSAAVRPVLITVNDGDLGEQEHTFNQPQQKLEFKSTFLVGPGGTTEDPMNRPPRNVTPEKEERKPKACVMTPRRLQGSDASFEGENANRNRLVPKSPHQHMASREMEDMEELQKNKARKTRWKRGMERSWKDDSDLVSASAFGEESTAFSSYLTYDESDYDSYTEGSLGSSQWTGYTGRSTKDNRGGRRSKSLSRRRARGGVFESVAEDLGVMASMLLSDGTSCISGAVDITRETIVSCKQN</sequence>
<name>A0AAD2GA90_9STRA</name>
<keyword evidence="3" id="KW-1185">Reference proteome</keyword>
<organism evidence="2 3">
    <name type="scientific">Cylindrotheca closterium</name>
    <dbReference type="NCBI Taxonomy" id="2856"/>
    <lineage>
        <taxon>Eukaryota</taxon>
        <taxon>Sar</taxon>
        <taxon>Stramenopiles</taxon>
        <taxon>Ochrophyta</taxon>
        <taxon>Bacillariophyta</taxon>
        <taxon>Bacillariophyceae</taxon>
        <taxon>Bacillariophycidae</taxon>
        <taxon>Bacillariales</taxon>
        <taxon>Bacillariaceae</taxon>
        <taxon>Cylindrotheca</taxon>
    </lineage>
</organism>
<dbReference type="AlphaFoldDB" id="A0AAD2GA90"/>
<feature type="compositionally biased region" description="Basic and acidic residues" evidence="1">
    <location>
        <begin position="222"/>
        <end position="234"/>
    </location>
</feature>
<evidence type="ECO:0000256" key="1">
    <source>
        <dbReference type="SAM" id="MobiDB-lite"/>
    </source>
</evidence>
<feature type="compositionally biased region" description="Basic and acidic residues" evidence="1">
    <location>
        <begin position="244"/>
        <end position="254"/>
    </location>
</feature>
<dbReference type="Proteomes" id="UP001295423">
    <property type="component" value="Unassembled WGS sequence"/>
</dbReference>
<feature type="region of interest" description="Disordered" evidence="1">
    <location>
        <begin position="160"/>
        <end position="255"/>
    </location>
</feature>
<proteinExistence type="predicted"/>